<dbReference type="EMBL" id="ML996689">
    <property type="protein sequence ID" value="KAF2403750.1"/>
    <property type="molecule type" value="Genomic_DNA"/>
</dbReference>
<reference evidence="2" key="1">
    <citation type="journal article" date="2020" name="Stud. Mycol.">
        <title>101 Dothideomycetes genomes: a test case for predicting lifestyles and emergence of pathogens.</title>
        <authorList>
            <person name="Haridas S."/>
            <person name="Albert R."/>
            <person name="Binder M."/>
            <person name="Bloem J."/>
            <person name="Labutti K."/>
            <person name="Salamov A."/>
            <person name="Andreopoulos B."/>
            <person name="Baker S."/>
            <person name="Barry K."/>
            <person name="Bills G."/>
            <person name="Bluhm B."/>
            <person name="Cannon C."/>
            <person name="Castanera R."/>
            <person name="Culley D."/>
            <person name="Daum C."/>
            <person name="Ezra D."/>
            <person name="Gonzalez J."/>
            <person name="Henrissat B."/>
            <person name="Kuo A."/>
            <person name="Liang C."/>
            <person name="Lipzen A."/>
            <person name="Lutzoni F."/>
            <person name="Magnuson J."/>
            <person name="Mondo S."/>
            <person name="Nolan M."/>
            <person name="Ohm R."/>
            <person name="Pangilinan J."/>
            <person name="Park H.-J."/>
            <person name="Ramirez L."/>
            <person name="Alfaro M."/>
            <person name="Sun H."/>
            <person name="Tritt A."/>
            <person name="Yoshinaga Y."/>
            <person name="Zwiers L.-H."/>
            <person name="Turgeon B."/>
            <person name="Goodwin S."/>
            <person name="Spatafora J."/>
            <person name="Crous P."/>
            <person name="Grigoriev I."/>
        </authorList>
    </citation>
    <scope>NUCLEOTIDE SEQUENCE</scope>
    <source>
        <strain evidence="2">CBS 262.69</strain>
    </source>
</reference>
<proteinExistence type="predicted"/>
<dbReference type="SUPFAM" id="SSF48452">
    <property type="entry name" value="TPR-like"/>
    <property type="match status" value="1"/>
</dbReference>
<dbReference type="CDD" id="cd24145">
    <property type="entry name" value="Mgr3-like"/>
    <property type="match status" value="1"/>
</dbReference>
<dbReference type="GO" id="GO:0031942">
    <property type="term" value="C:i-AAA complex"/>
    <property type="evidence" value="ECO:0007669"/>
    <property type="project" value="TreeGrafter"/>
</dbReference>
<dbReference type="Proteomes" id="UP000799640">
    <property type="component" value="Unassembled WGS sequence"/>
</dbReference>
<evidence type="ECO:0000256" key="1">
    <source>
        <dbReference type="SAM" id="Phobius"/>
    </source>
</evidence>
<dbReference type="GO" id="GO:0006515">
    <property type="term" value="P:protein quality control for misfolded or incompletely synthesized proteins"/>
    <property type="evidence" value="ECO:0007669"/>
    <property type="project" value="TreeGrafter"/>
</dbReference>
<sequence length="433" mass="47746">MLPRTVSGAAFRASQCLAKRSPHPQMMRLVLHSPSRSLSQTTMRRRQKYTITVGQVRKGTKWEQFKGTFKQHPVYSTLAVSIIVSMLAMLGYANYVYITYIQGSFSAFPEPVAKPLRRALYYTNITPDPQRALKYYKEAMAAAEEVRMDPFSDEVLGLRIQIAYFLEKNHNHALAARVLEGVMEACMAWVAREGDKHVTDGQRSRVLGKTVGIGVKLGELYSNPFVDDQEAAEVALVGAVETVLREKQRREKEGVKEGEGDWMSDEEIGGALESLGEHYQAAKKPQLATPLFLQALTLCPPKSCHAAILMNNLAAALSGLPQPSQTQALTPGSPKEPQNIDFTSQATLWARKAITLASSIAPPERTEECDMACVAATCNLAEFAELQGRPDEALKLWREAESLAKAIGYEQGLNMCNEALTRLAGNANIEHCS</sequence>
<keyword evidence="1" id="KW-0812">Transmembrane</keyword>
<organism evidence="2 3">
    <name type="scientific">Trichodelitschia bisporula</name>
    <dbReference type="NCBI Taxonomy" id="703511"/>
    <lineage>
        <taxon>Eukaryota</taxon>
        <taxon>Fungi</taxon>
        <taxon>Dikarya</taxon>
        <taxon>Ascomycota</taxon>
        <taxon>Pezizomycotina</taxon>
        <taxon>Dothideomycetes</taxon>
        <taxon>Dothideomycetes incertae sedis</taxon>
        <taxon>Phaeotrichales</taxon>
        <taxon>Phaeotrichaceae</taxon>
        <taxon>Trichodelitschia</taxon>
    </lineage>
</organism>
<evidence type="ECO:0008006" key="4">
    <source>
        <dbReference type="Google" id="ProtNLM"/>
    </source>
</evidence>
<dbReference type="AlphaFoldDB" id="A0A6G1I642"/>
<accession>A0A6G1I642</accession>
<dbReference type="OrthoDB" id="10050400at2759"/>
<dbReference type="InterPro" id="IPR011990">
    <property type="entry name" value="TPR-like_helical_dom_sf"/>
</dbReference>
<keyword evidence="1" id="KW-1133">Transmembrane helix</keyword>
<dbReference type="PANTHER" id="PTHR28142">
    <property type="entry name" value="MITOCHONDRIAL INNER MEMBRANE I-AAA PROTEASE SUPERCOMPLEX SUBUNIT MGR3-RELATED"/>
    <property type="match status" value="1"/>
</dbReference>
<keyword evidence="1" id="KW-0472">Membrane</keyword>
<feature type="transmembrane region" description="Helical" evidence="1">
    <location>
        <begin position="74"/>
        <end position="97"/>
    </location>
</feature>
<keyword evidence="3" id="KW-1185">Reference proteome</keyword>
<evidence type="ECO:0000313" key="2">
    <source>
        <dbReference type="EMBL" id="KAF2403750.1"/>
    </source>
</evidence>
<name>A0A6G1I642_9PEZI</name>
<dbReference type="InterPro" id="IPR040201">
    <property type="entry name" value="Mrg3-like"/>
</dbReference>
<dbReference type="Gene3D" id="1.25.40.10">
    <property type="entry name" value="Tetratricopeptide repeat domain"/>
    <property type="match status" value="1"/>
</dbReference>
<evidence type="ECO:0000313" key="3">
    <source>
        <dbReference type="Proteomes" id="UP000799640"/>
    </source>
</evidence>
<protein>
    <recommendedName>
        <fullName evidence="4">TPR domain-containing protein</fullName>
    </recommendedName>
</protein>
<gene>
    <name evidence="2" type="ORF">EJ06DRAFT_536124</name>
</gene>
<dbReference type="GO" id="GO:0051787">
    <property type="term" value="F:misfolded protein binding"/>
    <property type="evidence" value="ECO:0007669"/>
    <property type="project" value="TreeGrafter"/>
</dbReference>
<dbReference type="PANTHER" id="PTHR28142:SF1">
    <property type="entry name" value="MITOCHONDRIAL INNER MEMBRANE I-AAA PROTEASE SUPERCOMPLEX SUBUNIT MGR3-RELATED"/>
    <property type="match status" value="1"/>
</dbReference>